<gene>
    <name evidence="1" type="ORF">DR864_27255</name>
</gene>
<dbReference type="EMBL" id="CP030850">
    <property type="protein sequence ID" value="AXE21171.1"/>
    <property type="molecule type" value="Genomic_DNA"/>
</dbReference>
<dbReference type="Proteomes" id="UP000251993">
    <property type="component" value="Chromosome"/>
</dbReference>
<keyword evidence="2" id="KW-1185">Reference proteome</keyword>
<accession>A0A344TRA0</accession>
<proteinExistence type="predicted"/>
<dbReference type="AlphaFoldDB" id="A0A344TRA0"/>
<reference evidence="1 2" key="1">
    <citation type="submission" date="2018-07" db="EMBL/GenBank/DDBJ databases">
        <title>Genome sequencing of Runella.</title>
        <authorList>
            <person name="Baek M.-G."/>
            <person name="Yi H."/>
        </authorList>
    </citation>
    <scope>NUCLEOTIDE SEQUENCE [LARGE SCALE GENOMIC DNA]</scope>
    <source>
        <strain evidence="1 2">HYN0085</strain>
    </source>
</reference>
<sequence length="169" mass="19023">MEGEKKKRKRIERSGLSSGLRKGDLIRAVLPGVKGRHICIILEDESADINSHLTCIAVCNFTGSNIPEGEYAINISKYDLPDHWFEEKKADSWIRCNEKDCVKSYEVSGNDKLGNIRQAYPQLWDDVCKAVHSCPISERLKSACNCSFEEIDRKVKEGTAKPSDCGCRQ</sequence>
<evidence type="ECO:0000313" key="2">
    <source>
        <dbReference type="Proteomes" id="UP000251993"/>
    </source>
</evidence>
<evidence type="ECO:0000313" key="1">
    <source>
        <dbReference type="EMBL" id="AXE21171.1"/>
    </source>
</evidence>
<organism evidence="1 2">
    <name type="scientific">Runella rosea</name>
    <dbReference type="NCBI Taxonomy" id="2259595"/>
    <lineage>
        <taxon>Bacteria</taxon>
        <taxon>Pseudomonadati</taxon>
        <taxon>Bacteroidota</taxon>
        <taxon>Cytophagia</taxon>
        <taxon>Cytophagales</taxon>
        <taxon>Spirosomataceae</taxon>
        <taxon>Runella</taxon>
    </lineage>
</organism>
<dbReference type="RefSeq" id="WP_114069932.1">
    <property type="nucleotide sequence ID" value="NZ_CP030850.1"/>
</dbReference>
<dbReference type="OrthoDB" id="1495442at2"/>
<dbReference type="KEGG" id="run:DR864_27255"/>
<name>A0A344TRA0_9BACT</name>
<protein>
    <submittedName>
        <fullName evidence="1">Uncharacterized protein</fullName>
    </submittedName>
</protein>